<dbReference type="EMBL" id="OA882447">
    <property type="protein sequence ID" value="CAD7275403.1"/>
    <property type="molecule type" value="Genomic_DNA"/>
</dbReference>
<dbReference type="OrthoDB" id="10044919at2759"/>
<keyword evidence="3 9" id="KW-0812">Transmembrane</keyword>
<protein>
    <recommendedName>
        <fullName evidence="11">G-protein coupled receptors family 1 profile domain-containing protein</fullName>
    </recommendedName>
</protein>
<dbReference type="GO" id="GO:0004930">
    <property type="term" value="F:G protein-coupled receptor activity"/>
    <property type="evidence" value="ECO:0007669"/>
    <property type="project" value="UniProtKB-KW"/>
</dbReference>
<evidence type="ECO:0000256" key="7">
    <source>
        <dbReference type="ARBA" id="ARBA00023170"/>
    </source>
</evidence>
<dbReference type="AlphaFoldDB" id="A0A7R9BHF8"/>
<comment type="similarity">
    <text evidence="2 9">Belongs to the G-protein coupled receptor 1 family.</text>
</comment>
<evidence type="ECO:0000256" key="3">
    <source>
        <dbReference type="ARBA" id="ARBA00022692"/>
    </source>
</evidence>
<evidence type="ECO:0000313" key="13">
    <source>
        <dbReference type="Proteomes" id="UP000678499"/>
    </source>
</evidence>
<name>A0A7R9BHF8_9CRUS</name>
<dbReference type="PRINTS" id="PR00237">
    <property type="entry name" value="GPCRRHODOPSN"/>
</dbReference>
<proteinExistence type="inferred from homology"/>
<dbReference type="PROSITE" id="PS50262">
    <property type="entry name" value="G_PROTEIN_RECEP_F1_2"/>
    <property type="match status" value="1"/>
</dbReference>
<dbReference type="PANTHER" id="PTHR45695:SF9">
    <property type="entry name" value="LEUCOKININ RECEPTOR"/>
    <property type="match status" value="1"/>
</dbReference>
<evidence type="ECO:0000256" key="1">
    <source>
        <dbReference type="ARBA" id="ARBA00004141"/>
    </source>
</evidence>
<feature type="transmembrane region" description="Helical" evidence="10">
    <location>
        <begin position="97"/>
        <end position="120"/>
    </location>
</feature>
<comment type="subcellular location">
    <subcellularLocation>
        <location evidence="1">Membrane</location>
        <topology evidence="1">Multi-pass membrane protein</topology>
    </subcellularLocation>
</comment>
<keyword evidence="8 9" id="KW-0807">Transducer</keyword>
<dbReference type="PANTHER" id="PTHR45695">
    <property type="entry name" value="LEUCOKININ RECEPTOR-RELATED"/>
    <property type="match status" value="1"/>
</dbReference>
<keyword evidence="6 10" id="KW-0472">Membrane</keyword>
<evidence type="ECO:0000256" key="5">
    <source>
        <dbReference type="ARBA" id="ARBA00023040"/>
    </source>
</evidence>
<evidence type="ECO:0000313" key="12">
    <source>
        <dbReference type="EMBL" id="CAD7275403.1"/>
    </source>
</evidence>
<evidence type="ECO:0000256" key="4">
    <source>
        <dbReference type="ARBA" id="ARBA00022989"/>
    </source>
</evidence>
<dbReference type="Pfam" id="PF00001">
    <property type="entry name" value="7tm_1"/>
    <property type="match status" value="1"/>
</dbReference>
<keyword evidence="13" id="KW-1185">Reference proteome</keyword>
<keyword evidence="7 9" id="KW-0675">Receptor</keyword>
<evidence type="ECO:0000256" key="6">
    <source>
        <dbReference type="ARBA" id="ARBA00023136"/>
    </source>
</evidence>
<evidence type="ECO:0000256" key="9">
    <source>
        <dbReference type="RuleBase" id="RU000688"/>
    </source>
</evidence>
<evidence type="ECO:0000256" key="2">
    <source>
        <dbReference type="ARBA" id="ARBA00010663"/>
    </source>
</evidence>
<dbReference type="SUPFAM" id="SSF81321">
    <property type="entry name" value="Family A G protein-coupled receptor-like"/>
    <property type="match status" value="1"/>
</dbReference>
<accession>A0A7R9BHF8</accession>
<dbReference type="EMBL" id="CAJPEX010000410">
    <property type="protein sequence ID" value="CAG0915555.1"/>
    <property type="molecule type" value="Genomic_DNA"/>
</dbReference>
<gene>
    <name evidence="12" type="ORF">NMOB1V02_LOCUS3199</name>
</gene>
<evidence type="ECO:0000256" key="8">
    <source>
        <dbReference type="ARBA" id="ARBA00023224"/>
    </source>
</evidence>
<keyword evidence="4 10" id="KW-1133">Transmembrane helix</keyword>
<dbReference type="Proteomes" id="UP000678499">
    <property type="component" value="Unassembled WGS sequence"/>
</dbReference>
<dbReference type="PROSITE" id="PS51257">
    <property type="entry name" value="PROKAR_LIPOPROTEIN"/>
    <property type="match status" value="1"/>
</dbReference>
<dbReference type="GO" id="GO:0005886">
    <property type="term" value="C:plasma membrane"/>
    <property type="evidence" value="ECO:0007669"/>
    <property type="project" value="TreeGrafter"/>
</dbReference>
<feature type="transmembrane region" description="Helical" evidence="10">
    <location>
        <begin position="57"/>
        <end position="77"/>
    </location>
</feature>
<reference evidence="12" key="1">
    <citation type="submission" date="2020-11" db="EMBL/GenBank/DDBJ databases">
        <authorList>
            <person name="Tran Van P."/>
        </authorList>
    </citation>
    <scope>NUCLEOTIDE SEQUENCE</scope>
</reference>
<evidence type="ECO:0000256" key="10">
    <source>
        <dbReference type="SAM" id="Phobius"/>
    </source>
</evidence>
<dbReference type="InterPro" id="IPR000276">
    <property type="entry name" value="GPCR_Rhodpsn"/>
</dbReference>
<dbReference type="PROSITE" id="PS00237">
    <property type="entry name" value="G_PROTEIN_RECEP_F1_1"/>
    <property type="match status" value="1"/>
</dbReference>
<dbReference type="Gene3D" id="1.20.1070.10">
    <property type="entry name" value="Rhodopsin 7-helix transmembrane proteins"/>
    <property type="match status" value="1"/>
</dbReference>
<dbReference type="InterPro" id="IPR017452">
    <property type="entry name" value="GPCR_Rhodpsn_7TM"/>
</dbReference>
<keyword evidence="5 9" id="KW-0297">G-protein coupled receptor</keyword>
<feature type="transmembrane region" description="Helical" evidence="10">
    <location>
        <begin position="20"/>
        <end position="45"/>
    </location>
</feature>
<organism evidence="12">
    <name type="scientific">Notodromas monacha</name>
    <dbReference type="NCBI Taxonomy" id="399045"/>
    <lineage>
        <taxon>Eukaryota</taxon>
        <taxon>Metazoa</taxon>
        <taxon>Ecdysozoa</taxon>
        <taxon>Arthropoda</taxon>
        <taxon>Crustacea</taxon>
        <taxon>Oligostraca</taxon>
        <taxon>Ostracoda</taxon>
        <taxon>Podocopa</taxon>
        <taxon>Podocopida</taxon>
        <taxon>Cypridocopina</taxon>
        <taxon>Cypridoidea</taxon>
        <taxon>Cyprididae</taxon>
        <taxon>Notodromas</taxon>
    </lineage>
</organism>
<evidence type="ECO:0000259" key="11">
    <source>
        <dbReference type="PROSITE" id="PS50262"/>
    </source>
</evidence>
<feature type="domain" description="G-protein coupled receptors family 1 profile" evidence="11">
    <location>
        <begin position="37"/>
        <end position="150"/>
    </location>
</feature>
<sequence>MNQTRDEPVALFQNYSAVLLNFAVGCCILFMSLGIPGNICTIAALHRSKIHSATAIFIINLSVSDLMFCCFNIPLATSLYMNRKWIHGDALCQLYPFFRYGLVAVSIFTVLAITINRYIMIAHPRWYRTRAVAGEHGVHSQPLSATPFTL</sequence>